<dbReference type="Gene3D" id="1.25.40.10">
    <property type="entry name" value="Tetratricopeptide repeat domain"/>
    <property type="match status" value="1"/>
</dbReference>
<evidence type="ECO:0000313" key="2">
    <source>
        <dbReference type="Proteomes" id="UP000265520"/>
    </source>
</evidence>
<name>A0A392TQF3_9FABA</name>
<dbReference type="AlphaFoldDB" id="A0A392TQF3"/>
<reference evidence="1 2" key="1">
    <citation type="journal article" date="2018" name="Front. Plant Sci.">
        <title>Red Clover (Trifolium pratense) and Zigzag Clover (T. medium) - A Picture of Genomic Similarities and Differences.</title>
        <authorList>
            <person name="Dluhosova J."/>
            <person name="Istvanek J."/>
            <person name="Nedelnik J."/>
            <person name="Repkova J."/>
        </authorList>
    </citation>
    <scope>NUCLEOTIDE SEQUENCE [LARGE SCALE GENOMIC DNA]</scope>
    <source>
        <strain evidence="2">cv. 10/8</strain>
        <tissue evidence="1">Leaf</tissue>
    </source>
</reference>
<comment type="caution">
    <text evidence="1">The sequence shown here is derived from an EMBL/GenBank/DDBJ whole genome shotgun (WGS) entry which is preliminary data.</text>
</comment>
<feature type="non-terminal residue" evidence="1">
    <location>
        <position position="1"/>
    </location>
</feature>
<protein>
    <submittedName>
        <fullName evidence="1">Tetratricopeptide repeat protein 13-like</fullName>
    </submittedName>
</protein>
<dbReference type="GO" id="GO:0045892">
    <property type="term" value="P:negative regulation of DNA-templated transcription"/>
    <property type="evidence" value="ECO:0007669"/>
    <property type="project" value="InterPro"/>
</dbReference>
<dbReference type="PANTHER" id="PTHR44749">
    <property type="entry name" value="SUPPRESSOR OF RPS4-RLD 1"/>
    <property type="match status" value="1"/>
</dbReference>
<dbReference type="SUPFAM" id="SSF48452">
    <property type="entry name" value="TPR-like"/>
    <property type="match status" value="1"/>
</dbReference>
<accession>A0A392TQF3</accession>
<evidence type="ECO:0000313" key="1">
    <source>
        <dbReference type="EMBL" id="MCI63148.1"/>
    </source>
</evidence>
<dbReference type="Proteomes" id="UP000265520">
    <property type="component" value="Unassembled WGS sequence"/>
</dbReference>
<proteinExistence type="predicted"/>
<sequence>KAIKDLTTGLSIDGANIESLYLRAACYHAVGQYKEAVRF</sequence>
<dbReference type="InterPro" id="IPR044650">
    <property type="entry name" value="SRFR1-like"/>
</dbReference>
<organism evidence="1 2">
    <name type="scientific">Trifolium medium</name>
    <dbReference type="NCBI Taxonomy" id="97028"/>
    <lineage>
        <taxon>Eukaryota</taxon>
        <taxon>Viridiplantae</taxon>
        <taxon>Streptophyta</taxon>
        <taxon>Embryophyta</taxon>
        <taxon>Tracheophyta</taxon>
        <taxon>Spermatophyta</taxon>
        <taxon>Magnoliopsida</taxon>
        <taxon>eudicotyledons</taxon>
        <taxon>Gunneridae</taxon>
        <taxon>Pentapetalae</taxon>
        <taxon>rosids</taxon>
        <taxon>fabids</taxon>
        <taxon>Fabales</taxon>
        <taxon>Fabaceae</taxon>
        <taxon>Papilionoideae</taxon>
        <taxon>50 kb inversion clade</taxon>
        <taxon>NPAAA clade</taxon>
        <taxon>Hologalegina</taxon>
        <taxon>IRL clade</taxon>
        <taxon>Trifolieae</taxon>
        <taxon>Trifolium</taxon>
    </lineage>
</organism>
<dbReference type="PANTHER" id="PTHR44749:SF1">
    <property type="entry name" value="TETRATRICOPEPTIDE-LIKE HELICAL DOMAIN-CONTAINING PROTEIN"/>
    <property type="match status" value="1"/>
</dbReference>
<dbReference type="EMBL" id="LXQA010631924">
    <property type="protein sequence ID" value="MCI63148.1"/>
    <property type="molecule type" value="Genomic_DNA"/>
</dbReference>
<dbReference type="InterPro" id="IPR011990">
    <property type="entry name" value="TPR-like_helical_dom_sf"/>
</dbReference>
<keyword evidence="2" id="KW-1185">Reference proteome</keyword>